<dbReference type="GO" id="GO:0015888">
    <property type="term" value="P:thiamine transport"/>
    <property type="evidence" value="ECO:0007669"/>
    <property type="project" value="TreeGrafter"/>
</dbReference>
<reference evidence="3 4" key="1">
    <citation type="submission" date="2020-02" db="EMBL/GenBank/DDBJ databases">
        <title>Genome sequence of the type strain CGMCC 1.15528 of Mesorhizobium zhangyense.</title>
        <authorList>
            <person name="Gao J."/>
            <person name="Sun J."/>
        </authorList>
    </citation>
    <scope>NUCLEOTIDE SEQUENCE [LARGE SCALE GENOMIC DNA]</scope>
    <source>
        <strain evidence="3 4">CGMCC 1.15528</strain>
    </source>
</reference>
<organism evidence="3 4">
    <name type="scientific">Mesorhizobium zhangyense</name>
    <dbReference type="NCBI Taxonomy" id="1776730"/>
    <lineage>
        <taxon>Bacteria</taxon>
        <taxon>Pseudomonadati</taxon>
        <taxon>Pseudomonadota</taxon>
        <taxon>Alphaproteobacteria</taxon>
        <taxon>Hyphomicrobiales</taxon>
        <taxon>Phyllobacteriaceae</taxon>
        <taxon>Mesorhizobium</taxon>
    </lineage>
</organism>
<dbReference type="Proteomes" id="UP000481252">
    <property type="component" value="Unassembled WGS sequence"/>
</dbReference>
<proteinExistence type="predicted"/>
<dbReference type="GO" id="GO:0030976">
    <property type="term" value="F:thiamine pyrophosphate binding"/>
    <property type="evidence" value="ECO:0007669"/>
    <property type="project" value="TreeGrafter"/>
</dbReference>
<keyword evidence="2" id="KW-0574">Periplasm</keyword>
<dbReference type="SUPFAM" id="SSF53850">
    <property type="entry name" value="Periplasmic binding protein-like II"/>
    <property type="match status" value="1"/>
</dbReference>
<evidence type="ECO:0000313" key="4">
    <source>
        <dbReference type="Proteomes" id="UP000481252"/>
    </source>
</evidence>
<protein>
    <submittedName>
        <fullName evidence="3">ABC transporter substrate-binding protein</fullName>
    </submittedName>
</protein>
<keyword evidence="1" id="KW-0732">Signal</keyword>
<dbReference type="RefSeq" id="WP_165117740.1">
    <property type="nucleotide sequence ID" value="NZ_JAAKZG010000004.1"/>
</dbReference>
<dbReference type="GO" id="GO:0030975">
    <property type="term" value="F:thiamine binding"/>
    <property type="evidence" value="ECO:0007669"/>
    <property type="project" value="TreeGrafter"/>
</dbReference>
<dbReference type="EMBL" id="JAAKZG010000004">
    <property type="protein sequence ID" value="NGN41895.1"/>
    <property type="molecule type" value="Genomic_DNA"/>
</dbReference>
<dbReference type="PANTHER" id="PTHR30006">
    <property type="entry name" value="THIAMINE-BINDING PERIPLASMIC PROTEIN-RELATED"/>
    <property type="match status" value="1"/>
</dbReference>
<dbReference type="InterPro" id="IPR006059">
    <property type="entry name" value="SBP"/>
</dbReference>
<dbReference type="GO" id="GO:0015846">
    <property type="term" value="P:polyamine transport"/>
    <property type="evidence" value="ECO:0007669"/>
    <property type="project" value="InterPro"/>
</dbReference>
<dbReference type="InterPro" id="IPR001188">
    <property type="entry name" value="Sperm_putr-bd"/>
</dbReference>
<dbReference type="AlphaFoldDB" id="A0A7C9R7E4"/>
<dbReference type="PRINTS" id="PR00909">
    <property type="entry name" value="SPERMDNBNDNG"/>
</dbReference>
<keyword evidence="4" id="KW-1185">Reference proteome</keyword>
<dbReference type="GO" id="GO:0030288">
    <property type="term" value="C:outer membrane-bounded periplasmic space"/>
    <property type="evidence" value="ECO:0007669"/>
    <property type="project" value="TreeGrafter"/>
</dbReference>
<evidence type="ECO:0000256" key="2">
    <source>
        <dbReference type="ARBA" id="ARBA00022764"/>
    </source>
</evidence>
<dbReference type="CDD" id="cd13589">
    <property type="entry name" value="PBP2_polyamine_RpCGA009"/>
    <property type="match status" value="1"/>
</dbReference>
<dbReference type="GO" id="GO:0019808">
    <property type="term" value="F:polyamine binding"/>
    <property type="evidence" value="ECO:0007669"/>
    <property type="project" value="InterPro"/>
</dbReference>
<accession>A0A7C9R7E4</accession>
<sequence>MTTLKTLTVAAAALFTTIGAGRAEQLIVNSYGGPYEAIIMERIIKPFEDRTGITVVYDPVGSASQDYAKIKATKGRPGFDVAVMTASQSLDGCRDGLLEKFTTDTVPNLAKLNPAVSRMAGECGAVHEVQYLSLLWRTDKLKAAPTSWNALFEQELKGKIILPTFQNIMAANLMQVLSVKNGGDLLENVDPGFKAMAVLAKQTIGFEQSSAVMETYVKGGQVWAMPYWNGRAQLLMDSGVPVDFVKPTEGTIPLIATLNVPVGAENKAAAMKFVDFFLEKASQEAWVTGYKVGSARSDIEVPEAVRSRQITTEGDLEKLLLPDLSITAAKLPEWGDRWEREVVSAAN</sequence>
<dbReference type="PANTHER" id="PTHR30006:SF2">
    <property type="entry name" value="ABC TRANSPORTER SUBSTRATE-BINDING PROTEIN"/>
    <property type="match status" value="1"/>
</dbReference>
<evidence type="ECO:0000256" key="1">
    <source>
        <dbReference type="ARBA" id="ARBA00022729"/>
    </source>
</evidence>
<gene>
    <name evidence="3" type="ORF">G6N74_12520</name>
</gene>
<evidence type="ECO:0000313" key="3">
    <source>
        <dbReference type="EMBL" id="NGN41895.1"/>
    </source>
</evidence>
<comment type="caution">
    <text evidence="3">The sequence shown here is derived from an EMBL/GenBank/DDBJ whole genome shotgun (WGS) entry which is preliminary data.</text>
</comment>
<name>A0A7C9R7E4_9HYPH</name>
<dbReference type="Pfam" id="PF13416">
    <property type="entry name" value="SBP_bac_8"/>
    <property type="match status" value="1"/>
</dbReference>
<dbReference type="Gene3D" id="3.40.190.10">
    <property type="entry name" value="Periplasmic binding protein-like II"/>
    <property type="match status" value="2"/>
</dbReference>